<protein>
    <submittedName>
        <fullName evidence="3">Uncharacterized protein</fullName>
    </submittedName>
</protein>
<dbReference type="Gene3D" id="1.20.120.400">
    <property type="entry name" value="Nickel-containing superoxide dismutase"/>
    <property type="match status" value="1"/>
</dbReference>
<evidence type="ECO:0000256" key="1">
    <source>
        <dbReference type="SAM" id="Coils"/>
    </source>
</evidence>
<feature type="region of interest" description="Disordered" evidence="2">
    <location>
        <begin position="180"/>
        <end position="214"/>
    </location>
</feature>
<dbReference type="InterPro" id="IPR014123">
    <property type="entry name" value="Superoxide_dismutase_Ni-type"/>
</dbReference>
<dbReference type="InterPro" id="IPR036502">
    <property type="entry name" value="NiSOD_sf"/>
</dbReference>
<dbReference type="AlphaFoldDB" id="A0A9P1C2N1"/>
<dbReference type="Proteomes" id="UP001152797">
    <property type="component" value="Unassembled WGS sequence"/>
</dbReference>
<sequence length="551" mass="61943">MITGVILLSWGCQYGNLHQYSSKINDISGFEHSLVALSFCPGAPKARTSARTPQVQPTESGGCDGHGQVTEVMETELDQIQSEITRLQAENASLRQLLKARPRSWKALLEELPNGYDVAPDHLQIQCLKEELCNTVERRRRLEHAVRARHQGLQRAMCSEGRESLQQALADGAAMVEAERLQEQSGHEAGRSQSRGRRPSPGGHHGVPQPRRSWTASEVLDVEQLVFDTAMSLMAVDGWAQQLAARLRVASRDLLRHARDLPESKVSTAALRRKLRRHQVFHQTAVVGAEMQETGPVAQAPVELPNAVLKALGEALEAAKSERAARQEVETLVARLGNNPLGCQSRLVDVTLRGEEREKEKEKEKEEEEKEKEKEEKEKEKEEKEKEKEKEKETKKEKKKKKKKRWKPEKKKKKKKTVPCGIFTDELRVQAMMEDASTIRKSVVQAQELHKARTRGDWKGSEWTAISGRMVRWIATKEEHAQKIMTTTVPVAARKGTSVKKADLDQDEYLKRLALHHDVMVAAMKAKQSSELGPVDTLDAAIQALAPIYSK</sequence>
<dbReference type="GO" id="GO:0016151">
    <property type="term" value="F:nickel cation binding"/>
    <property type="evidence" value="ECO:0007669"/>
    <property type="project" value="InterPro"/>
</dbReference>
<evidence type="ECO:0000313" key="3">
    <source>
        <dbReference type="EMBL" id="CAI3984362.1"/>
    </source>
</evidence>
<accession>A0A9P1C2N1</accession>
<feature type="compositionally biased region" description="Basic and acidic residues" evidence="2">
    <location>
        <begin position="180"/>
        <end position="190"/>
    </location>
</feature>
<feature type="compositionally biased region" description="Basic and acidic residues" evidence="2">
    <location>
        <begin position="355"/>
        <end position="364"/>
    </location>
</feature>
<dbReference type="OrthoDB" id="430314at2759"/>
<dbReference type="EMBL" id="CAMXCT010000883">
    <property type="protein sequence ID" value="CAI3984362.1"/>
    <property type="molecule type" value="Genomic_DNA"/>
</dbReference>
<feature type="compositionally biased region" description="Polar residues" evidence="2">
    <location>
        <begin position="49"/>
        <end position="59"/>
    </location>
</feature>
<keyword evidence="5" id="KW-1185">Reference proteome</keyword>
<dbReference type="EMBL" id="CAMXCT030000883">
    <property type="protein sequence ID" value="CAL4771674.1"/>
    <property type="molecule type" value="Genomic_DNA"/>
</dbReference>
<organism evidence="3">
    <name type="scientific">Cladocopium goreaui</name>
    <dbReference type="NCBI Taxonomy" id="2562237"/>
    <lineage>
        <taxon>Eukaryota</taxon>
        <taxon>Sar</taxon>
        <taxon>Alveolata</taxon>
        <taxon>Dinophyceae</taxon>
        <taxon>Suessiales</taxon>
        <taxon>Symbiodiniaceae</taxon>
        <taxon>Cladocopium</taxon>
    </lineage>
</organism>
<dbReference type="EMBL" id="CAMXCT020000883">
    <property type="protein sequence ID" value="CAL1137737.1"/>
    <property type="molecule type" value="Genomic_DNA"/>
</dbReference>
<proteinExistence type="predicted"/>
<gene>
    <name evidence="3" type="ORF">C1SCF055_LOCUS11904</name>
</gene>
<feature type="region of interest" description="Disordered" evidence="2">
    <location>
        <begin position="355"/>
        <end position="417"/>
    </location>
</feature>
<evidence type="ECO:0000313" key="5">
    <source>
        <dbReference type="Proteomes" id="UP001152797"/>
    </source>
</evidence>
<dbReference type="Pfam" id="PF09055">
    <property type="entry name" value="Sod_Ni"/>
    <property type="match status" value="1"/>
</dbReference>
<comment type="caution">
    <text evidence="3">The sequence shown here is derived from an EMBL/GenBank/DDBJ whole genome shotgun (WGS) entry which is preliminary data.</text>
</comment>
<feature type="region of interest" description="Disordered" evidence="2">
    <location>
        <begin position="46"/>
        <end position="65"/>
    </location>
</feature>
<name>A0A9P1C2N1_9DINO</name>
<evidence type="ECO:0000256" key="2">
    <source>
        <dbReference type="SAM" id="MobiDB-lite"/>
    </source>
</evidence>
<feature type="compositionally biased region" description="Basic residues" evidence="2">
    <location>
        <begin position="397"/>
        <end position="417"/>
    </location>
</feature>
<evidence type="ECO:0000313" key="4">
    <source>
        <dbReference type="EMBL" id="CAL1137737.1"/>
    </source>
</evidence>
<dbReference type="GO" id="GO:0004784">
    <property type="term" value="F:superoxide dismutase activity"/>
    <property type="evidence" value="ECO:0007669"/>
    <property type="project" value="InterPro"/>
</dbReference>
<keyword evidence="1" id="KW-0175">Coiled coil</keyword>
<reference evidence="3" key="1">
    <citation type="submission" date="2022-10" db="EMBL/GenBank/DDBJ databases">
        <authorList>
            <person name="Chen Y."/>
            <person name="Dougan E. K."/>
            <person name="Chan C."/>
            <person name="Rhodes N."/>
            <person name="Thang M."/>
        </authorList>
    </citation>
    <scope>NUCLEOTIDE SEQUENCE</scope>
</reference>
<feature type="compositionally biased region" description="Basic and acidic residues" evidence="2">
    <location>
        <begin position="371"/>
        <end position="396"/>
    </location>
</feature>
<reference evidence="4" key="2">
    <citation type="submission" date="2024-04" db="EMBL/GenBank/DDBJ databases">
        <authorList>
            <person name="Chen Y."/>
            <person name="Shah S."/>
            <person name="Dougan E. K."/>
            <person name="Thang M."/>
            <person name="Chan C."/>
        </authorList>
    </citation>
    <scope>NUCLEOTIDE SEQUENCE [LARGE SCALE GENOMIC DNA]</scope>
</reference>
<feature type="coiled-coil region" evidence="1">
    <location>
        <begin position="70"/>
        <end position="97"/>
    </location>
</feature>